<gene>
    <name evidence="4" type="ORF">N7468_003269</name>
</gene>
<feature type="compositionally biased region" description="Polar residues" evidence="3">
    <location>
        <begin position="7"/>
        <end position="23"/>
    </location>
</feature>
<feature type="compositionally biased region" description="Basic and acidic residues" evidence="3">
    <location>
        <begin position="332"/>
        <end position="343"/>
    </location>
</feature>
<keyword evidence="1" id="KW-0677">Repeat</keyword>
<dbReference type="GO" id="GO:0005052">
    <property type="term" value="F:peroxisome matrix targeting signal-1 binding"/>
    <property type="evidence" value="ECO:0007669"/>
    <property type="project" value="TreeGrafter"/>
</dbReference>
<dbReference type="Gene3D" id="6.10.280.230">
    <property type="match status" value="1"/>
</dbReference>
<dbReference type="OrthoDB" id="5407351at2759"/>
<dbReference type="EMBL" id="JAPQKS010000003">
    <property type="protein sequence ID" value="KAJ5238650.1"/>
    <property type="molecule type" value="Genomic_DNA"/>
</dbReference>
<feature type="compositionally biased region" description="Basic and acidic residues" evidence="3">
    <location>
        <begin position="206"/>
        <end position="218"/>
    </location>
</feature>
<feature type="region of interest" description="Disordered" evidence="3">
    <location>
        <begin position="206"/>
        <end position="229"/>
    </location>
</feature>
<reference evidence="4" key="2">
    <citation type="journal article" date="2023" name="IMA Fungus">
        <title>Comparative genomic study of the Penicillium genus elucidates a diverse pangenome and 15 lateral gene transfer events.</title>
        <authorList>
            <person name="Petersen C."/>
            <person name="Sorensen T."/>
            <person name="Nielsen M.R."/>
            <person name="Sondergaard T.E."/>
            <person name="Sorensen J.L."/>
            <person name="Fitzpatrick D.A."/>
            <person name="Frisvad J.C."/>
            <person name="Nielsen K.L."/>
        </authorList>
    </citation>
    <scope>NUCLEOTIDE SEQUENCE</scope>
    <source>
        <strain evidence="4">IBT 19713</strain>
    </source>
</reference>
<dbReference type="RefSeq" id="XP_058331569.1">
    <property type="nucleotide sequence ID" value="XM_058472566.1"/>
</dbReference>
<evidence type="ECO:0000313" key="4">
    <source>
        <dbReference type="EMBL" id="KAJ5238650.1"/>
    </source>
</evidence>
<dbReference type="PANTHER" id="PTHR10130:SF4">
    <property type="entry name" value="MICROBODY (PEROXISOME) BIOGENESIS PROTEIN PEROXIN 20 (EUROFUNG)"/>
    <property type="match status" value="1"/>
</dbReference>
<dbReference type="GeneID" id="83199869"/>
<reference evidence="4" key="1">
    <citation type="submission" date="2022-11" db="EMBL/GenBank/DDBJ databases">
        <authorList>
            <person name="Petersen C."/>
        </authorList>
    </citation>
    <scope>NUCLEOTIDE SEQUENCE</scope>
    <source>
        <strain evidence="4">IBT 19713</strain>
    </source>
</reference>
<dbReference type="GO" id="GO:0005778">
    <property type="term" value="C:peroxisomal membrane"/>
    <property type="evidence" value="ECO:0007669"/>
    <property type="project" value="TreeGrafter"/>
</dbReference>
<sequence>MGDATCGPSNALQNFQKHASVDRTLQQDRFISRQPPAQGFRSQNSRDGILDPEFAAFEANLGGPALPNVQHPAQTHFGAPAQAPVTSPSANWASDFQNLHISGPAAPQLQNVPVAQMGWQNEFLNQQAEQRGPAFHSQTRPVQSHGYQPAFAPSRSIYNSSMNSMNMQPAHQGVGTEQNTEQHQFDDSAFEAAFAQARADLELQEHEAVSAEAEKKEEIEPEPLPQTLGTVHEEIRIGSDTISQTDQNPQTQTHDADALAQTAGELLESVRHEQSPKFQQSNFLALMRRIRDREVQVEGDEFRETVQSLHPGGRHYPGQSFPGDSVVSSDSISKEHSLPSDQA</sequence>
<dbReference type="PANTHER" id="PTHR10130">
    <property type="entry name" value="PEROXISOMAL TARGETING SIGNAL 1 RECEPTOR PEX5"/>
    <property type="match status" value="1"/>
</dbReference>
<feature type="region of interest" description="Disordered" evidence="3">
    <location>
        <begin position="299"/>
        <end position="343"/>
    </location>
</feature>
<keyword evidence="2" id="KW-0802">TPR repeat</keyword>
<name>A0A9W9P6M6_9EURO</name>
<comment type="caution">
    <text evidence="4">The sequence shown here is derived from an EMBL/GenBank/DDBJ whole genome shotgun (WGS) entry which is preliminary data.</text>
</comment>
<organism evidence="4 5">
    <name type="scientific">Penicillium chermesinum</name>
    <dbReference type="NCBI Taxonomy" id="63820"/>
    <lineage>
        <taxon>Eukaryota</taxon>
        <taxon>Fungi</taxon>
        <taxon>Dikarya</taxon>
        <taxon>Ascomycota</taxon>
        <taxon>Pezizomycotina</taxon>
        <taxon>Eurotiomycetes</taxon>
        <taxon>Eurotiomycetidae</taxon>
        <taxon>Eurotiales</taxon>
        <taxon>Aspergillaceae</taxon>
        <taxon>Penicillium</taxon>
    </lineage>
</organism>
<dbReference type="GO" id="GO:0016560">
    <property type="term" value="P:protein import into peroxisome matrix, docking"/>
    <property type="evidence" value="ECO:0007669"/>
    <property type="project" value="TreeGrafter"/>
</dbReference>
<evidence type="ECO:0000256" key="1">
    <source>
        <dbReference type="ARBA" id="ARBA00022737"/>
    </source>
</evidence>
<evidence type="ECO:0000256" key="2">
    <source>
        <dbReference type="ARBA" id="ARBA00022803"/>
    </source>
</evidence>
<keyword evidence="5" id="KW-1185">Reference proteome</keyword>
<dbReference type="Proteomes" id="UP001150941">
    <property type="component" value="Unassembled WGS sequence"/>
</dbReference>
<feature type="region of interest" description="Disordered" evidence="3">
    <location>
        <begin position="1"/>
        <end position="23"/>
    </location>
</feature>
<dbReference type="InterPro" id="IPR024111">
    <property type="entry name" value="PEX5/PEX5L"/>
</dbReference>
<dbReference type="GO" id="GO:0005829">
    <property type="term" value="C:cytosol"/>
    <property type="evidence" value="ECO:0007669"/>
    <property type="project" value="TreeGrafter"/>
</dbReference>
<proteinExistence type="predicted"/>
<evidence type="ECO:0000313" key="5">
    <source>
        <dbReference type="Proteomes" id="UP001150941"/>
    </source>
</evidence>
<protein>
    <submittedName>
        <fullName evidence="4">Peroxin-20</fullName>
    </submittedName>
</protein>
<evidence type="ECO:0000256" key="3">
    <source>
        <dbReference type="SAM" id="MobiDB-lite"/>
    </source>
</evidence>
<accession>A0A9W9P6M6</accession>
<dbReference type="AlphaFoldDB" id="A0A9W9P6M6"/>